<keyword evidence="6" id="KW-0732">Signal</keyword>
<dbReference type="GO" id="GO:0022857">
    <property type="term" value="F:transmembrane transporter activity"/>
    <property type="evidence" value="ECO:0007669"/>
    <property type="project" value="InterPro"/>
</dbReference>
<feature type="domain" description="Peptidase M28" evidence="9">
    <location>
        <begin position="173"/>
        <end position="365"/>
    </location>
</feature>
<keyword evidence="5 8" id="KW-0472">Membrane</keyword>
<dbReference type="PANTHER" id="PTHR11654">
    <property type="entry name" value="OLIGOPEPTIDE TRANSPORTER-RELATED"/>
    <property type="match status" value="1"/>
</dbReference>
<comment type="similarity">
    <text evidence="6">Belongs to the peptidase M28 family.</text>
</comment>
<evidence type="ECO:0000256" key="8">
    <source>
        <dbReference type="SAM" id="Phobius"/>
    </source>
</evidence>
<feature type="transmembrane region" description="Helical" evidence="8">
    <location>
        <begin position="663"/>
        <end position="682"/>
    </location>
</feature>
<dbReference type="GO" id="GO:0016020">
    <property type="term" value="C:membrane"/>
    <property type="evidence" value="ECO:0007669"/>
    <property type="project" value="UniProtKB-SubCell"/>
</dbReference>
<dbReference type="Pfam" id="PF00854">
    <property type="entry name" value="PTR2"/>
    <property type="match status" value="1"/>
</dbReference>
<feature type="transmembrane region" description="Helical" evidence="8">
    <location>
        <begin position="960"/>
        <end position="979"/>
    </location>
</feature>
<comment type="subcellular location">
    <subcellularLocation>
        <location evidence="1">Membrane</location>
        <topology evidence="1">Multi-pass membrane protein</topology>
    </subcellularLocation>
</comment>
<dbReference type="Gene3D" id="3.40.630.10">
    <property type="entry name" value="Zn peptidases"/>
    <property type="match status" value="1"/>
</dbReference>
<dbReference type="GO" id="GO:0046872">
    <property type="term" value="F:metal ion binding"/>
    <property type="evidence" value="ECO:0007669"/>
    <property type="project" value="UniProtKB-KW"/>
</dbReference>
<keyword evidence="11" id="KW-1185">Reference proteome</keyword>
<reference evidence="10" key="1">
    <citation type="submission" date="2020-03" db="EMBL/GenBank/DDBJ databases">
        <authorList>
            <person name="He L."/>
        </authorList>
    </citation>
    <scope>NUCLEOTIDE SEQUENCE</scope>
    <source>
        <strain evidence="10">CkLH20</strain>
    </source>
</reference>
<keyword evidence="6" id="KW-0862">Zinc</keyword>
<name>A0A9P6I1R2_9PEZI</name>
<dbReference type="OrthoDB" id="8904098at2759"/>
<keyword evidence="6" id="KW-0479">Metal-binding</keyword>
<feature type="transmembrane region" description="Helical" evidence="8">
    <location>
        <begin position="578"/>
        <end position="599"/>
    </location>
</feature>
<protein>
    <recommendedName>
        <fullName evidence="6">Peptide hydrolase</fullName>
        <ecNumber evidence="6">3.4.-.-</ecNumber>
    </recommendedName>
</protein>
<dbReference type="GO" id="GO:0008233">
    <property type="term" value="F:peptidase activity"/>
    <property type="evidence" value="ECO:0007669"/>
    <property type="project" value="UniProtKB-KW"/>
</dbReference>
<comment type="caution">
    <text evidence="10">The sequence shown here is derived from an EMBL/GenBank/DDBJ whole genome shotgun (WGS) entry which is preliminary data.</text>
</comment>
<accession>A0A9P6I1R2</accession>
<dbReference type="Proteomes" id="UP000781932">
    <property type="component" value="Unassembled WGS sequence"/>
</dbReference>
<feature type="region of interest" description="Disordered" evidence="7">
    <location>
        <begin position="429"/>
        <end position="475"/>
    </location>
</feature>
<dbReference type="InterPro" id="IPR036259">
    <property type="entry name" value="MFS_trans_sf"/>
</dbReference>
<feature type="transmembrane region" description="Helical" evidence="8">
    <location>
        <begin position="605"/>
        <end position="622"/>
    </location>
</feature>
<evidence type="ECO:0000259" key="9">
    <source>
        <dbReference type="Pfam" id="PF04389"/>
    </source>
</evidence>
<dbReference type="EC" id="3.4.-.-" evidence="6"/>
<dbReference type="GeneID" id="62163801"/>
<evidence type="ECO:0000256" key="4">
    <source>
        <dbReference type="ARBA" id="ARBA00022989"/>
    </source>
</evidence>
<dbReference type="InterPro" id="IPR000109">
    <property type="entry name" value="POT_fam"/>
</dbReference>
<evidence type="ECO:0000256" key="6">
    <source>
        <dbReference type="RuleBase" id="RU361240"/>
    </source>
</evidence>
<feature type="transmembrane region" description="Helical" evidence="8">
    <location>
        <begin position="895"/>
        <end position="920"/>
    </location>
</feature>
<feature type="transmembrane region" description="Helical" evidence="8">
    <location>
        <begin position="932"/>
        <end position="954"/>
    </location>
</feature>
<dbReference type="Pfam" id="PF04389">
    <property type="entry name" value="Peptidase_M28"/>
    <property type="match status" value="1"/>
</dbReference>
<proteinExistence type="inferred from homology"/>
<keyword evidence="6" id="KW-0645">Protease</keyword>
<dbReference type="Gene3D" id="1.20.1250.20">
    <property type="entry name" value="MFS general substrate transporter like domains"/>
    <property type="match status" value="2"/>
</dbReference>
<evidence type="ECO:0000256" key="1">
    <source>
        <dbReference type="ARBA" id="ARBA00004141"/>
    </source>
</evidence>
<feature type="transmembrane region" description="Helical" evidence="8">
    <location>
        <begin position="546"/>
        <end position="566"/>
    </location>
</feature>
<reference evidence="10" key="2">
    <citation type="submission" date="2020-11" db="EMBL/GenBank/DDBJ databases">
        <title>Whole genome sequencing of Colletotrichum sp.</title>
        <authorList>
            <person name="Li H."/>
        </authorList>
    </citation>
    <scope>NUCLEOTIDE SEQUENCE</scope>
    <source>
        <strain evidence="10">CkLH20</strain>
    </source>
</reference>
<dbReference type="InterPro" id="IPR007484">
    <property type="entry name" value="Peptidase_M28"/>
</dbReference>
<dbReference type="AlphaFoldDB" id="A0A9P6I1R2"/>
<feature type="transmembrane region" description="Helical" evidence="8">
    <location>
        <begin position="820"/>
        <end position="840"/>
    </location>
</feature>
<organism evidence="10 11">
    <name type="scientific">Colletotrichum karsti</name>
    <dbReference type="NCBI Taxonomy" id="1095194"/>
    <lineage>
        <taxon>Eukaryota</taxon>
        <taxon>Fungi</taxon>
        <taxon>Dikarya</taxon>
        <taxon>Ascomycota</taxon>
        <taxon>Pezizomycotina</taxon>
        <taxon>Sordariomycetes</taxon>
        <taxon>Hypocreomycetidae</taxon>
        <taxon>Glomerellales</taxon>
        <taxon>Glomerellaceae</taxon>
        <taxon>Colletotrichum</taxon>
        <taxon>Colletotrichum boninense species complex</taxon>
    </lineage>
</organism>
<keyword evidence="4 8" id="KW-1133">Transmembrane helix</keyword>
<evidence type="ECO:0000256" key="5">
    <source>
        <dbReference type="ARBA" id="ARBA00023136"/>
    </source>
</evidence>
<feature type="compositionally biased region" description="Polar residues" evidence="7">
    <location>
        <begin position="446"/>
        <end position="458"/>
    </location>
</feature>
<dbReference type="EMBL" id="JAATWM020000026">
    <property type="protein sequence ID" value="KAF9874449.1"/>
    <property type="molecule type" value="Genomic_DNA"/>
</dbReference>
<gene>
    <name evidence="10" type="ORF">CkaCkLH20_08012</name>
</gene>
<evidence type="ECO:0000313" key="11">
    <source>
        <dbReference type="Proteomes" id="UP000781932"/>
    </source>
</evidence>
<keyword evidence="6" id="KW-0378">Hydrolase</keyword>
<feature type="transmembrane region" description="Helical" evidence="8">
    <location>
        <begin position="852"/>
        <end position="875"/>
    </location>
</feature>
<dbReference type="RefSeq" id="XP_038743910.1">
    <property type="nucleotide sequence ID" value="XM_038890727.1"/>
</dbReference>
<feature type="transmembrane region" description="Helical" evidence="8">
    <location>
        <begin position="688"/>
        <end position="708"/>
    </location>
</feature>
<feature type="transmembrane region" description="Helical" evidence="8">
    <location>
        <begin position="776"/>
        <end position="792"/>
    </location>
</feature>
<evidence type="ECO:0000256" key="2">
    <source>
        <dbReference type="ARBA" id="ARBA00005982"/>
    </source>
</evidence>
<dbReference type="SUPFAM" id="SSF103473">
    <property type="entry name" value="MFS general substrate transporter"/>
    <property type="match status" value="1"/>
</dbReference>
<sequence length="1012" mass="110007">MRFIATLAVAAASFGLAAAAPASDDVKIDPLLRLIKTSEDDAGTWVTEDEKFEKYTSKGLGFIDITDITEEEVLAALSTSDDVQVSKLAARQGVTYPTTLTHVTEANSLITRVTNTGPQSWLQTLTNFQNRHYRSTYGTQASTWLYNQAVSIASGNSAITVTRFTHSFNQPSIIVKYPGTSSDLVIVGAHLDSIAGGTEARAPGADDNGSGTVVVLEALRVLVAAGFKPKNTLEFHFYAGEEGGLLGSQAIFSNYRSAGKRVLGMLNQDMTGYSPGGRATVYTDYVNSAFTAYVRLIVAQYTGAAPSSSSCGYGCSDHASATSNGFPSAFVNEEPFSTSNPNIHTSRDTYASIQWNSVLRHSKLTVGFLVEASYLVVVYMITQGLSKPPGCTSSQFDLFSIIFPGNPREEQLTLWNVVGLNVQKVIEPDADQGLHPEKSQTKTDPESQVGSLEHSSSVVDDEAYPPPTAEERSTLRKVHDSIPLASWSLCFVEMAERASFYGVKAAFNNYLQFPLPEGGPGTGAIDPSKPNSHAGALGLGLRTASALGLLFTFLAYVIPIFGAWIADVKIGRYQAIGWGVFIGGVAHVIMIGGAAPALLQAGKGVAPFLVSYFLLAIGAGIFKPNVAPTVIDQYKHQREYTKVLKSGEKVLVDPETTISHIMLIFYAFINVGAFFSIAVVYIEKYHSFWLAYLIPGIVYFLLPVLLAATYKRTVRLPPQGSDLNRFVKITVSALKASKGNIFSKDFWYKVQPSTIYSERSVRVSYSEKDVDDARRTWGAVQIFLYIPIWYLNDGGVGNVQSNQGAAMTSDGAPNDLLSHFNPLVIIVFSPFMAQVVYPFLKRKGIKYGRISRMTTGFILATISSVIGAIVQWRVYETSPCGYNASDCDGVSPLSIWWQIPNVALGAMSEIFVNVTAYELAYARAPEHMRSTVVALFLFMTALSSALGQILLPSIGDPTLVWAWAAPGIALAVQTAVFWYRHRHINDEVFMTYKEDFQSISSGEKTSIDKGEK</sequence>
<evidence type="ECO:0000313" key="10">
    <source>
        <dbReference type="EMBL" id="KAF9874449.1"/>
    </source>
</evidence>
<comment type="similarity">
    <text evidence="2">Belongs to the major facilitator superfamily. Proton-dependent oligopeptide transporter (POT/PTR) (TC 2.A.17) family.</text>
</comment>
<evidence type="ECO:0000256" key="3">
    <source>
        <dbReference type="ARBA" id="ARBA00022692"/>
    </source>
</evidence>
<dbReference type="GO" id="GO:0006508">
    <property type="term" value="P:proteolysis"/>
    <property type="evidence" value="ECO:0007669"/>
    <property type="project" value="UniProtKB-KW"/>
</dbReference>
<evidence type="ECO:0000256" key="7">
    <source>
        <dbReference type="SAM" id="MobiDB-lite"/>
    </source>
</evidence>
<feature type="compositionally biased region" description="Basic and acidic residues" evidence="7">
    <location>
        <begin position="432"/>
        <end position="445"/>
    </location>
</feature>
<feature type="signal peptide" evidence="6">
    <location>
        <begin position="1"/>
        <end position="19"/>
    </location>
</feature>
<dbReference type="SUPFAM" id="SSF53187">
    <property type="entry name" value="Zn-dependent exopeptidases"/>
    <property type="match status" value="1"/>
</dbReference>
<feature type="chain" id="PRO_5040529189" description="Peptide hydrolase" evidence="6">
    <location>
        <begin position="20"/>
        <end position="1012"/>
    </location>
</feature>
<keyword evidence="3 8" id="KW-0812">Transmembrane</keyword>